<keyword evidence="4" id="KW-1185">Reference proteome</keyword>
<feature type="region of interest" description="Disordered" evidence="1">
    <location>
        <begin position="1"/>
        <end position="23"/>
    </location>
</feature>
<proteinExistence type="predicted"/>
<evidence type="ECO:0000256" key="1">
    <source>
        <dbReference type="SAM" id="MobiDB-lite"/>
    </source>
</evidence>
<comment type="caution">
    <text evidence="3">The sequence shown here is derived from an EMBL/GenBank/DDBJ whole genome shotgun (WGS) entry which is preliminary data.</text>
</comment>
<dbReference type="RefSeq" id="WP_390284128.1">
    <property type="nucleotide sequence ID" value="NZ_JBHUDI010000001.1"/>
</dbReference>
<dbReference type="AlphaFoldDB" id="A0ABD6BD45"/>
<organism evidence="3 4">
    <name type="scientific">Haloarchaeobius amylolyticus</name>
    <dbReference type="NCBI Taxonomy" id="1198296"/>
    <lineage>
        <taxon>Archaea</taxon>
        <taxon>Methanobacteriati</taxon>
        <taxon>Methanobacteriota</taxon>
        <taxon>Stenosarchaea group</taxon>
        <taxon>Halobacteria</taxon>
        <taxon>Halobacteriales</taxon>
        <taxon>Halorubellaceae</taxon>
        <taxon>Haloarchaeobius</taxon>
    </lineage>
</organism>
<gene>
    <name evidence="3" type="ORF">ACFR99_02735</name>
</gene>
<evidence type="ECO:0000259" key="2">
    <source>
        <dbReference type="Pfam" id="PF18545"/>
    </source>
</evidence>
<dbReference type="Pfam" id="PF18545">
    <property type="entry name" value="HalOD1"/>
    <property type="match status" value="1"/>
</dbReference>
<feature type="domain" description="Halobacterial output" evidence="2">
    <location>
        <begin position="24"/>
        <end position="98"/>
    </location>
</feature>
<feature type="compositionally biased region" description="Polar residues" evidence="1">
    <location>
        <begin position="1"/>
        <end position="13"/>
    </location>
</feature>
<evidence type="ECO:0000313" key="4">
    <source>
        <dbReference type="Proteomes" id="UP001597076"/>
    </source>
</evidence>
<dbReference type="EMBL" id="JBHUDI010000001">
    <property type="protein sequence ID" value="MFD1562485.1"/>
    <property type="molecule type" value="Genomic_DNA"/>
</dbReference>
<reference evidence="3 4" key="1">
    <citation type="journal article" date="2019" name="Int. J. Syst. Evol. Microbiol.">
        <title>The Global Catalogue of Microorganisms (GCM) 10K type strain sequencing project: providing services to taxonomists for standard genome sequencing and annotation.</title>
        <authorList>
            <consortium name="The Broad Institute Genomics Platform"/>
            <consortium name="The Broad Institute Genome Sequencing Center for Infectious Disease"/>
            <person name="Wu L."/>
            <person name="Ma J."/>
        </authorList>
    </citation>
    <scope>NUCLEOTIDE SEQUENCE [LARGE SCALE GENOMIC DNA]</scope>
    <source>
        <strain evidence="3 4">CGMCC 1.12230</strain>
    </source>
</reference>
<sequence>METKTATDGSRPQNGPAIYQARPEQPLSEAIIEAIAAEHEIDALELADEFGPLYDVIDPSALDSLFQSTGETSRTAGCVTFVYADYRVEVDQTGRVELADRQ</sequence>
<name>A0ABD6BD45_9EURY</name>
<evidence type="ECO:0000313" key="3">
    <source>
        <dbReference type="EMBL" id="MFD1562485.1"/>
    </source>
</evidence>
<accession>A0ABD6BD45</accession>
<dbReference type="Proteomes" id="UP001597076">
    <property type="component" value="Unassembled WGS sequence"/>
</dbReference>
<protein>
    <submittedName>
        <fullName evidence="3">HalOD1 output domain-containing protein</fullName>
    </submittedName>
</protein>
<dbReference type="InterPro" id="IPR040624">
    <property type="entry name" value="HalOD1"/>
</dbReference>